<feature type="compositionally biased region" description="Basic and acidic residues" evidence="1">
    <location>
        <begin position="160"/>
        <end position="180"/>
    </location>
</feature>
<dbReference type="PATRIC" id="fig|426355.14.peg.2069"/>
<dbReference type="HOGENOM" id="CLU_982844_0_0_5"/>
<proteinExistence type="predicted"/>
<organism evidence="3 4">
    <name type="scientific">Methylobacterium radiotolerans (strain ATCC 27329 / DSM 1819 / JCM 2831 / NBRC 15690 / NCIMB 10815 / 0-1)</name>
    <dbReference type="NCBI Taxonomy" id="426355"/>
    <lineage>
        <taxon>Bacteria</taxon>
        <taxon>Pseudomonadati</taxon>
        <taxon>Pseudomonadota</taxon>
        <taxon>Alphaproteobacteria</taxon>
        <taxon>Hyphomicrobiales</taxon>
        <taxon>Methylobacteriaceae</taxon>
        <taxon>Methylobacterium</taxon>
    </lineage>
</organism>
<dbReference type="EMBL" id="CP001001">
    <property type="protein sequence ID" value="ACB24006.1"/>
    <property type="molecule type" value="Genomic_DNA"/>
</dbReference>
<dbReference type="GeneID" id="6138040"/>
<dbReference type="Pfam" id="PF01391">
    <property type="entry name" value="Collagen"/>
    <property type="match status" value="1"/>
</dbReference>
<dbReference type="InterPro" id="IPR008160">
    <property type="entry name" value="Collagen"/>
</dbReference>
<evidence type="ECO:0000313" key="4">
    <source>
        <dbReference type="Proteomes" id="UP000006589"/>
    </source>
</evidence>
<dbReference type="PANTHER" id="PTHR24637:SF421">
    <property type="entry name" value="CUTICLE COLLAGEN DPY-2"/>
    <property type="match status" value="1"/>
</dbReference>
<protein>
    <submittedName>
        <fullName evidence="3">Collagen triple helix repeat</fullName>
    </submittedName>
</protein>
<feature type="region of interest" description="Disordered" evidence="1">
    <location>
        <begin position="131"/>
        <end position="249"/>
    </location>
</feature>
<dbReference type="STRING" id="426355.Mrad2831_2011"/>
<feature type="chain" id="PRO_5002765927" evidence="2">
    <location>
        <begin position="27"/>
        <end position="308"/>
    </location>
</feature>
<sequence length="308" mass="30417">MRSALSSALTLTFLLALAGAALGQQADPPGAAGPDPAASAPATGRSRPARPRVRHAQAPSQPIMVYDARIEAGDLRISGSVRKPGAIVVLDDDISIQADRRGRFTFRLPYRPSTCVVTLKAEPDEREAVVANCAPEGPPGPPGPQGAAGPAGETGPKGEMGPKGETGPKGEQGPRGDQGIKGEQGPQGERGLKGDTGPQGEPGPRGEPGPAGAVGPQGAPGPKGDAGAAGPRGPVGPQGGPGPKGEAAAASLRPVRKSDCPGGCTITCGTGEMLVTAHCLKGGAPVYEGEGASCPAEASGIVGFCTRP</sequence>
<dbReference type="RefSeq" id="WP_012318990.1">
    <property type="nucleotide sequence ID" value="NC_010505.1"/>
</dbReference>
<feature type="compositionally biased region" description="Low complexity" evidence="1">
    <location>
        <begin position="208"/>
        <end position="232"/>
    </location>
</feature>
<dbReference type="KEGG" id="mrd:Mrad2831_2011"/>
<evidence type="ECO:0000256" key="1">
    <source>
        <dbReference type="SAM" id="MobiDB-lite"/>
    </source>
</evidence>
<feature type="compositionally biased region" description="Low complexity" evidence="1">
    <location>
        <begin position="25"/>
        <end position="44"/>
    </location>
</feature>
<dbReference type="AlphaFoldDB" id="B1LUI8"/>
<evidence type="ECO:0000256" key="2">
    <source>
        <dbReference type="SAM" id="SignalP"/>
    </source>
</evidence>
<keyword evidence="3" id="KW-0176">Collagen</keyword>
<gene>
    <name evidence="3" type="ordered locus">Mrad2831_2011</name>
</gene>
<name>B1LUI8_METRJ</name>
<reference evidence="3 4" key="1">
    <citation type="submission" date="2008-03" db="EMBL/GenBank/DDBJ databases">
        <title>Complete sequence of chromosome of Methylobacterium radiotolerans JCM 2831.</title>
        <authorList>
            <consortium name="US DOE Joint Genome Institute"/>
            <person name="Copeland A."/>
            <person name="Lucas S."/>
            <person name="Lapidus A."/>
            <person name="Glavina del Rio T."/>
            <person name="Dalin E."/>
            <person name="Tice H."/>
            <person name="Bruce D."/>
            <person name="Goodwin L."/>
            <person name="Pitluck S."/>
            <person name="Kiss H."/>
            <person name="Brettin T."/>
            <person name="Detter J.C."/>
            <person name="Han C."/>
            <person name="Kuske C.R."/>
            <person name="Schmutz J."/>
            <person name="Larimer F."/>
            <person name="Land M."/>
            <person name="Hauser L."/>
            <person name="Kyrpides N."/>
            <person name="Mikhailova N."/>
            <person name="Marx C.J."/>
            <person name="Richardson P."/>
        </authorList>
    </citation>
    <scope>NUCLEOTIDE SEQUENCE [LARGE SCALE GENOMIC DNA]</scope>
    <source>
        <strain evidence="4">ATCC 27329 / DSM 1819 / JCM 2831 / NBRC 15690 / NCIMB 10815 / 0-1</strain>
    </source>
</reference>
<keyword evidence="2" id="KW-0732">Signal</keyword>
<dbReference type="Proteomes" id="UP000006589">
    <property type="component" value="Chromosome"/>
</dbReference>
<dbReference type="eggNOG" id="COG3468">
    <property type="taxonomic scope" value="Bacteria"/>
</dbReference>
<dbReference type="PANTHER" id="PTHR24637">
    <property type="entry name" value="COLLAGEN"/>
    <property type="match status" value="1"/>
</dbReference>
<feature type="compositionally biased region" description="Low complexity" evidence="1">
    <location>
        <begin position="145"/>
        <end position="159"/>
    </location>
</feature>
<accession>B1LUI8</accession>
<evidence type="ECO:0000313" key="3">
    <source>
        <dbReference type="EMBL" id="ACB24006.1"/>
    </source>
</evidence>
<dbReference type="OrthoDB" id="7960055at2"/>
<feature type="signal peptide" evidence="2">
    <location>
        <begin position="1"/>
        <end position="26"/>
    </location>
</feature>
<feature type="region of interest" description="Disordered" evidence="1">
    <location>
        <begin position="25"/>
        <end position="60"/>
    </location>
</feature>